<feature type="domain" description="Erythromycin biosynthesis protein CIII-like C-terminal" evidence="2">
    <location>
        <begin position="306"/>
        <end position="410"/>
    </location>
</feature>
<dbReference type="Pfam" id="PF03033">
    <property type="entry name" value="Glyco_transf_28"/>
    <property type="match status" value="1"/>
</dbReference>
<evidence type="ECO:0000313" key="3">
    <source>
        <dbReference type="EMBL" id="RXZ42590.1"/>
    </source>
</evidence>
<dbReference type="InterPro" id="IPR004276">
    <property type="entry name" value="GlycoTrans_28_N"/>
</dbReference>
<dbReference type="CDD" id="cd03784">
    <property type="entry name" value="GT1_Gtf-like"/>
    <property type="match status" value="1"/>
</dbReference>
<dbReference type="InterPro" id="IPR010610">
    <property type="entry name" value="EryCIII-like_C"/>
</dbReference>
<accession>A0ABY0FAB2</accession>
<feature type="domain" description="Glycosyltransferase family 28 N-terminal" evidence="1">
    <location>
        <begin position="21"/>
        <end position="97"/>
    </location>
</feature>
<name>A0ABY0FAB2_9NEIS</name>
<dbReference type="Proteomes" id="UP000290682">
    <property type="component" value="Unassembled WGS sequence"/>
</dbReference>
<dbReference type="InterPro" id="IPR050426">
    <property type="entry name" value="Glycosyltransferase_28"/>
</dbReference>
<comment type="caution">
    <text evidence="3">The sequence shown here is derived from an EMBL/GenBank/DDBJ whole genome shotgun (WGS) entry which is preliminary data.</text>
</comment>
<reference evidence="3 4" key="1">
    <citation type="submission" date="2018-10" db="EMBL/GenBank/DDBJ databases">
        <title>Draft genome of Fastidiocella sp. strain 375T, a bacterium isolated from a karstic cave dripping water.</title>
        <authorList>
            <person name="Coelho C."/>
            <person name="Verissimo A."/>
            <person name="Tiago I."/>
        </authorList>
    </citation>
    <scope>NUCLEOTIDE SEQUENCE [LARGE SCALE GENOMIC DNA]</scope>
    <source>
        <strain evidence="3 4">CAVE-375</strain>
    </source>
</reference>
<dbReference type="PANTHER" id="PTHR48050">
    <property type="entry name" value="STEROL 3-BETA-GLUCOSYLTRANSFERASE"/>
    <property type="match status" value="1"/>
</dbReference>
<dbReference type="SUPFAM" id="SSF53756">
    <property type="entry name" value="UDP-Glycosyltransferase/glycogen phosphorylase"/>
    <property type="match status" value="1"/>
</dbReference>
<evidence type="ECO:0000313" key="4">
    <source>
        <dbReference type="Proteomes" id="UP000290682"/>
    </source>
</evidence>
<dbReference type="Pfam" id="PF06722">
    <property type="entry name" value="EryCIII-like_C"/>
    <property type="match status" value="1"/>
</dbReference>
<protein>
    <submittedName>
        <fullName evidence="3">Glycosyltransferase</fullName>
    </submittedName>
</protein>
<keyword evidence="4" id="KW-1185">Reference proteome</keyword>
<dbReference type="Gene3D" id="3.40.50.2000">
    <property type="entry name" value="Glycogen Phosphorylase B"/>
    <property type="match status" value="2"/>
</dbReference>
<dbReference type="InterPro" id="IPR002213">
    <property type="entry name" value="UDP_glucos_trans"/>
</dbReference>
<proteinExistence type="predicted"/>
<dbReference type="EMBL" id="REGR01000014">
    <property type="protein sequence ID" value="RXZ42590.1"/>
    <property type="molecule type" value="Genomic_DNA"/>
</dbReference>
<evidence type="ECO:0000259" key="1">
    <source>
        <dbReference type="Pfam" id="PF03033"/>
    </source>
</evidence>
<dbReference type="PANTHER" id="PTHR48050:SF13">
    <property type="entry name" value="STEROL 3-BETA-GLUCOSYLTRANSFERASE UGT80A2"/>
    <property type="match status" value="1"/>
</dbReference>
<gene>
    <name evidence="3" type="ORF">EBB06_11855</name>
</gene>
<sequence length="432" mass="46197">MAPRAMITGRQRPSGASMRYVLCTMGSAGDVFPMIGLGVGLKARGHAVWLMTNPYFQRRIEAEGLGFLPIGTAADFEAAMDDPRLWDARRGFEYVVESGMLPGLPATYDALDAFDPLDTVLVASGLMFGARVAQEARGFRLATVHLQPSMLRSVYETACYPGLPVGPRTPRWLKRLAFAGIDRFLIDRLIAPELNAFRRRLGLAEPVVSVFGRWMHSPDLVVAPFPGWFAAPQPDWPAATRLTGFARYDADDGAGLDAGLDAFLAEGAAPLAFTAGSAMRQGRDFFRAAVDACERLGQRGLLLSGHPEQLPALPATVHAVRYAPFSAVFPRCAAVVHHGGIGTAAQALAAGVPQLVTPMAHDQPDNAARLARLGVAASLPFAKVSGVAFATTLASLLARPGLAERCAEVARRVDFDAGLVRALDEIEALARR</sequence>
<organism evidence="3 4">
    <name type="scientific">Crenobacter cavernae</name>
    <dbReference type="NCBI Taxonomy" id="2290923"/>
    <lineage>
        <taxon>Bacteria</taxon>
        <taxon>Pseudomonadati</taxon>
        <taxon>Pseudomonadota</taxon>
        <taxon>Betaproteobacteria</taxon>
        <taxon>Neisseriales</taxon>
        <taxon>Neisseriaceae</taxon>
        <taxon>Crenobacter</taxon>
    </lineage>
</organism>
<evidence type="ECO:0000259" key="2">
    <source>
        <dbReference type="Pfam" id="PF06722"/>
    </source>
</evidence>